<evidence type="ECO:0000259" key="1">
    <source>
        <dbReference type="PROSITE" id="PS50195"/>
    </source>
</evidence>
<dbReference type="Proteomes" id="UP000001542">
    <property type="component" value="Unassembled WGS sequence"/>
</dbReference>
<dbReference type="VEuPathDB" id="TrichDB:TVAGG3_0972330"/>
<dbReference type="AlphaFoldDB" id="A2FGV5"/>
<dbReference type="SUPFAM" id="SSF64268">
    <property type="entry name" value="PX domain"/>
    <property type="match status" value="1"/>
</dbReference>
<organism evidence="2 3">
    <name type="scientific">Trichomonas vaginalis (strain ATCC PRA-98 / G3)</name>
    <dbReference type="NCBI Taxonomy" id="412133"/>
    <lineage>
        <taxon>Eukaryota</taxon>
        <taxon>Metamonada</taxon>
        <taxon>Parabasalia</taxon>
        <taxon>Trichomonadida</taxon>
        <taxon>Trichomonadidae</taxon>
        <taxon>Trichomonas</taxon>
    </lineage>
</organism>
<evidence type="ECO:0000313" key="2">
    <source>
        <dbReference type="EMBL" id="EAX95859.1"/>
    </source>
</evidence>
<proteinExistence type="predicted"/>
<dbReference type="KEGG" id="tva:4753622"/>
<dbReference type="Pfam" id="PF00787">
    <property type="entry name" value="PX"/>
    <property type="match status" value="1"/>
</dbReference>
<evidence type="ECO:0000313" key="3">
    <source>
        <dbReference type="Proteomes" id="UP000001542"/>
    </source>
</evidence>
<dbReference type="InterPro" id="IPR001683">
    <property type="entry name" value="PX_dom"/>
</dbReference>
<gene>
    <name evidence="2" type="ORF">TVAG_053740</name>
</gene>
<feature type="domain" description="PX" evidence="1">
    <location>
        <begin position="1"/>
        <end position="140"/>
    </location>
</feature>
<dbReference type="InParanoid" id="A2FGV5"/>
<keyword evidence="3" id="KW-1185">Reference proteome</keyword>
<protein>
    <submittedName>
        <fullName evidence="2">PX domain containing protein</fullName>
    </submittedName>
</protein>
<dbReference type="SMART" id="SM00312">
    <property type="entry name" value="PX"/>
    <property type="match status" value="1"/>
</dbReference>
<dbReference type="Gene3D" id="3.30.1520.10">
    <property type="entry name" value="Phox-like domain"/>
    <property type="match status" value="1"/>
</dbReference>
<sequence>MKSYSLTEISPHAKSLLDESPADPKVFIACKVFEDDETSDLLYVVSLELGVMRGDKVKSKEVFKRAGDFEAFDKIIQTYFREFKFLDPLPSKKALVRYEKLTDEQRIESIESYFFKLLQIPGIVILPAFLEFFNLDADLFMQE</sequence>
<dbReference type="EMBL" id="DS113785">
    <property type="protein sequence ID" value="EAX95859.1"/>
    <property type="molecule type" value="Genomic_DNA"/>
</dbReference>
<accession>A2FGV5</accession>
<dbReference type="RefSeq" id="XP_001308789.1">
    <property type="nucleotide sequence ID" value="XM_001308788.1"/>
</dbReference>
<dbReference type="CDD" id="cd06093">
    <property type="entry name" value="PX_domain"/>
    <property type="match status" value="1"/>
</dbReference>
<dbReference type="PROSITE" id="PS50195">
    <property type="entry name" value="PX"/>
    <property type="match status" value="1"/>
</dbReference>
<reference evidence="2" key="1">
    <citation type="submission" date="2006-10" db="EMBL/GenBank/DDBJ databases">
        <authorList>
            <person name="Amadeo P."/>
            <person name="Zhao Q."/>
            <person name="Wortman J."/>
            <person name="Fraser-Liggett C."/>
            <person name="Carlton J."/>
        </authorList>
    </citation>
    <scope>NUCLEOTIDE SEQUENCE</scope>
    <source>
        <strain evidence="2">G3</strain>
    </source>
</reference>
<dbReference type="InterPro" id="IPR036871">
    <property type="entry name" value="PX_dom_sf"/>
</dbReference>
<reference evidence="2" key="2">
    <citation type="journal article" date="2007" name="Science">
        <title>Draft genome sequence of the sexually transmitted pathogen Trichomonas vaginalis.</title>
        <authorList>
            <person name="Carlton J.M."/>
            <person name="Hirt R.P."/>
            <person name="Silva J.C."/>
            <person name="Delcher A.L."/>
            <person name="Schatz M."/>
            <person name="Zhao Q."/>
            <person name="Wortman J.R."/>
            <person name="Bidwell S.L."/>
            <person name="Alsmark U.C.M."/>
            <person name="Besteiro S."/>
            <person name="Sicheritz-Ponten T."/>
            <person name="Noel C.J."/>
            <person name="Dacks J.B."/>
            <person name="Foster P.G."/>
            <person name="Simillion C."/>
            <person name="Van de Peer Y."/>
            <person name="Miranda-Saavedra D."/>
            <person name="Barton G.J."/>
            <person name="Westrop G.D."/>
            <person name="Mueller S."/>
            <person name="Dessi D."/>
            <person name="Fiori P.L."/>
            <person name="Ren Q."/>
            <person name="Paulsen I."/>
            <person name="Zhang H."/>
            <person name="Bastida-Corcuera F.D."/>
            <person name="Simoes-Barbosa A."/>
            <person name="Brown M.T."/>
            <person name="Hayes R.D."/>
            <person name="Mukherjee M."/>
            <person name="Okumura C.Y."/>
            <person name="Schneider R."/>
            <person name="Smith A.J."/>
            <person name="Vanacova S."/>
            <person name="Villalvazo M."/>
            <person name="Haas B.J."/>
            <person name="Pertea M."/>
            <person name="Feldblyum T.V."/>
            <person name="Utterback T.R."/>
            <person name="Shu C.L."/>
            <person name="Osoegawa K."/>
            <person name="de Jong P.J."/>
            <person name="Hrdy I."/>
            <person name="Horvathova L."/>
            <person name="Zubacova Z."/>
            <person name="Dolezal P."/>
            <person name="Malik S.B."/>
            <person name="Logsdon J.M. Jr."/>
            <person name="Henze K."/>
            <person name="Gupta A."/>
            <person name="Wang C.C."/>
            <person name="Dunne R.L."/>
            <person name="Upcroft J.A."/>
            <person name="Upcroft P."/>
            <person name="White O."/>
            <person name="Salzberg S.L."/>
            <person name="Tang P."/>
            <person name="Chiu C.-H."/>
            <person name="Lee Y.-S."/>
            <person name="Embley T.M."/>
            <person name="Coombs G.H."/>
            <person name="Mottram J.C."/>
            <person name="Tachezy J."/>
            <person name="Fraser-Liggett C.M."/>
            <person name="Johnson P.J."/>
        </authorList>
    </citation>
    <scope>NUCLEOTIDE SEQUENCE [LARGE SCALE GENOMIC DNA]</scope>
    <source>
        <strain evidence="2">G3</strain>
    </source>
</reference>
<dbReference type="VEuPathDB" id="TrichDB:TVAG_053740"/>
<dbReference type="GO" id="GO:0035091">
    <property type="term" value="F:phosphatidylinositol binding"/>
    <property type="evidence" value="ECO:0007669"/>
    <property type="project" value="InterPro"/>
</dbReference>
<dbReference type="SMR" id="A2FGV5"/>
<name>A2FGV5_TRIV3</name>